<dbReference type="EMBL" id="KV923666">
    <property type="protein sequence ID" value="PIO40679.1"/>
    <property type="molecule type" value="Genomic_DNA"/>
</dbReference>
<sequence length="54" mass="6473">MLMLMCRKYVVKFLKVCRPQVMWMLWKTKLTSAVQVQKYLSVSSWFAIGNLRKC</sequence>
<dbReference type="AlphaFoldDB" id="A0A2G9SKI8"/>
<evidence type="ECO:0000313" key="1">
    <source>
        <dbReference type="EMBL" id="PIO40679.1"/>
    </source>
</evidence>
<evidence type="ECO:0000313" key="2">
    <source>
        <dbReference type="Proteomes" id="UP000228934"/>
    </source>
</evidence>
<protein>
    <submittedName>
        <fullName evidence="1">Uncharacterized protein</fullName>
    </submittedName>
</protein>
<dbReference type="Proteomes" id="UP000228934">
    <property type="component" value="Unassembled WGS sequence"/>
</dbReference>
<proteinExistence type="predicted"/>
<reference evidence="2" key="1">
    <citation type="journal article" date="2017" name="Nat. Commun.">
        <title>The North American bullfrog draft genome provides insight into hormonal regulation of long noncoding RNA.</title>
        <authorList>
            <person name="Hammond S.A."/>
            <person name="Warren R.L."/>
            <person name="Vandervalk B.P."/>
            <person name="Kucuk E."/>
            <person name="Khan H."/>
            <person name="Gibb E.A."/>
            <person name="Pandoh P."/>
            <person name="Kirk H."/>
            <person name="Zhao Y."/>
            <person name="Jones M."/>
            <person name="Mungall A.J."/>
            <person name="Coope R."/>
            <person name="Pleasance S."/>
            <person name="Moore R.A."/>
            <person name="Holt R.A."/>
            <person name="Round J.M."/>
            <person name="Ohora S."/>
            <person name="Walle B.V."/>
            <person name="Veldhoen N."/>
            <person name="Helbing C.C."/>
            <person name="Birol I."/>
        </authorList>
    </citation>
    <scope>NUCLEOTIDE SEQUENCE [LARGE SCALE GENOMIC DNA]</scope>
</reference>
<accession>A0A2G9SKI8</accession>
<gene>
    <name evidence="1" type="ORF">AB205_0211380</name>
</gene>
<name>A0A2G9SKI8_AQUCT</name>
<keyword evidence="2" id="KW-1185">Reference proteome</keyword>
<feature type="non-terminal residue" evidence="1">
    <location>
        <position position="54"/>
    </location>
</feature>
<organism evidence="1 2">
    <name type="scientific">Aquarana catesbeiana</name>
    <name type="common">American bullfrog</name>
    <name type="synonym">Rana catesbeiana</name>
    <dbReference type="NCBI Taxonomy" id="8400"/>
    <lineage>
        <taxon>Eukaryota</taxon>
        <taxon>Metazoa</taxon>
        <taxon>Chordata</taxon>
        <taxon>Craniata</taxon>
        <taxon>Vertebrata</taxon>
        <taxon>Euteleostomi</taxon>
        <taxon>Amphibia</taxon>
        <taxon>Batrachia</taxon>
        <taxon>Anura</taxon>
        <taxon>Neobatrachia</taxon>
        <taxon>Ranoidea</taxon>
        <taxon>Ranidae</taxon>
        <taxon>Aquarana</taxon>
    </lineage>
</organism>